<feature type="domain" description="Disease resistance protein At4g27190-like leucine-rich repeats" evidence="1">
    <location>
        <begin position="809"/>
        <end position="909"/>
    </location>
</feature>
<reference evidence="2" key="1">
    <citation type="submission" date="2024-10" db="EMBL/GenBank/DDBJ databases">
        <authorList>
            <person name="Ryan C."/>
        </authorList>
    </citation>
    <scope>NUCLEOTIDE SEQUENCE [LARGE SCALE GENOMIC DNA]</scope>
</reference>
<evidence type="ECO:0000313" key="3">
    <source>
        <dbReference type="Proteomes" id="UP001497457"/>
    </source>
</evidence>
<proteinExistence type="predicted"/>
<keyword evidence="3" id="KW-1185">Reference proteome</keyword>
<dbReference type="InterPro" id="IPR032675">
    <property type="entry name" value="LRR_dom_sf"/>
</dbReference>
<evidence type="ECO:0000259" key="1">
    <source>
        <dbReference type="Pfam" id="PF23247"/>
    </source>
</evidence>
<evidence type="ECO:0000313" key="2">
    <source>
        <dbReference type="EMBL" id="CAL5034147.1"/>
    </source>
</evidence>
<dbReference type="AlphaFoldDB" id="A0ABC9D981"/>
<sequence length="966" mass="108397">MQVIKAESIDAAVERILDELKEDTNTTSRSISSRNNVICFDGWDGLGASAVLRAVAQRLAPGASAEAPPAGLRFDQIIHLDCSKWESRRALQRAIAEQLELPAPMMEMFDTQDEEDDFHGLAEGSRTEIPQVLRAMFQRIQELNRRFLVTFHNGSNEEIDLAIFGFLLSGYSTIKVLWTFQGRFRLYPRMKVDGAIKSTGTTDVFLSASCSEQDAAQELCSFLVRHEAAQVAHEMITTAAAAGSSIADWQAQHVADCFLHLLKIFWAQDTSMMDYDLATHGYNYLVCDGIVHLQHREHNVSTDGDDALWRAAIALQHEMRFGVDYFHDHNKSSLLSHLITCHNESTNPPYWTSPPWGGKEEEEEGICRCFQRLWVLDVRYMRCERILSAKMMDLMNHLRELNVVGAKDWDIGQLQGRLPNIRKLRVTKSTIQCISCSQGNLLLGMNKMELLDFSGNRVLSGMKSLSIASNSTTNLETIIISDGCIGLENISLKGCAKLKSLLLGGLFRWLHSLDISGTAVKILDLSAMTARELTQLLALDCDKLCAILWPAQDKRQGYLERLRIDTTQSASTARTREDKANGVTGSAKSPAVLRGARAPSGFYWYISVKDTRLLRSVAPFRNYFGDHSVHVEISSPSCPAVYVSGRKNEVAITKSSIGGSEQPEAQKQHTNDSAILYADAAVTIKDHLFQASEGGGDAQTITQKWSCPDAPNLDYTSCYMYIQDEVMTNKLSLLGREEYTPRSTITIPDFVCERAQILHVHDSMSITSIPGHARWYELKWCRVERCPKLDFIFTVPQLDIGQGGGSDFCPRLINVLPFSMPITARRLLETIEIVWCGDLRTVFPLHTDTKTHQKHHQEPPIATTVLFPNLKHVHLHELPKLRSICGSGRMYAPNLETIKIRGCWSLTCLPAVGDGSGSKKVECDCEKDWWERLQWDGLQANHHSSLYKPTHPRYYKKTMLRGSVLV</sequence>
<dbReference type="EMBL" id="OZ075141">
    <property type="protein sequence ID" value="CAL5034147.1"/>
    <property type="molecule type" value="Genomic_DNA"/>
</dbReference>
<dbReference type="Pfam" id="PF23247">
    <property type="entry name" value="LRR_RPS2"/>
    <property type="match status" value="1"/>
</dbReference>
<dbReference type="PANTHER" id="PTHR33463">
    <property type="entry name" value="NB-ARC DOMAIN-CONTAINING PROTEIN-RELATED"/>
    <property type="match status" value="1"/>
</dbReference>
<dbReference type="InterPro" id="IPR057135">
    <property type="entry name" value="At4g27190-like_LRR"/>
</dbReference>
<dbReference type="Proteomes" id="UP001497457">
    <property type="component" value="Chromosome 31b"/>
</dbReference>
<dbReference type="SUPFAM" id="SSF52058">
    <property type="entry name" value="L domain-like"/>
    <property type="match status" value="1"/>
</dbReference>
<dbReference type="Gene3D" id="3.80.10.10">
    <property type="entry name" value="Ribonuclease Inhibitor"/>
    <property type="match status" value="2"/>
</dbReference>
<organism evidence="2 3">
    <name type="scientific">Urochloa decumbens</name>
    <dbReference type="NCBI Taxonomy" id="240449"/>
    <lineage>
        <taxon>Eukaryota</taxon>
        <taxon>Viridiplantae</taxon>
        <taxon>Streptophyta</taxon>
        <taxon>Embryophyta</taxon>
        <taxon>Tracheophyta</taxon>
        <taxon>Spermatophyta</taxon>
        <taxon>Magnoliopsida</taxon>
        <taxon>Liliopsida</taxon>
        <taxon>Poales</taxon>
        <taxon>Poaceae</taxon>
        <taxon>PACMAD clade</taxon>
        <taxon>Panicoideae</taxon>
        <taxon>Panicodae</taxon>
        <taxon>Paniceae</taxon>
        <taxon>Melinidinae</taxon>
        <taxon>Urochloa</taxon>
    </lineage>
</organism>
<dbReference type="PANTHER" id="PTHR33463:SF209">
    <property type="entry name" value="DISEASE RESISTANCE PROTEIN RPS2-LIKE"/>
    <property type="match status" value="1"/>
</dbReference>
<gene>
    <name evidence="2" type="ORF">URODEC1_LOCUS82972</name>
</gene>
<name>A0ABC9D981_9POAL</name>
<protein>
    <recommendedName>
        <fullName evidence="1">Disease resistance protein At4g27190-like leucine-rich repeats domain-containing protein</fullName>
    </recommendedName>
</protein>
<dbReference type="InterPro" id="IPR050905">
    <property type="entry name" value="Plant_NBS-LRR"/>
</dbReference>
<accession>A0ABC9D981</accession>